<evidence type="ECO:0000313" key="5">
    <source>
        <dbReference type="EMBL" id="PJM74877.1"/>
    </source>
</evidence>
<proteinExistence type="predicted"/>
<dbReference type="Pfam" id="PF13377">
    <property type="entry name" value="Peripla_BP_3"/>
    <property type="match status" value="1"/>
</dbReference>
<dbReference type="Gene3D" id="1.10.260.40">
    <property type="entry name" value="lambda repressor-like DNA-binding domains"/>
    <property type="match status" value="1"/>
</dbReference>
<dbReference type="Pfam" id="PF00356">
    <property type="entry name" value="LacI"/>
    <property type="match status" value="1"/>
</dbReference>
<evidence type="ECO:0000256" key="1">
    <source>
        <dbReference type="ARBA" id="ARBA00023015"/>
    </source>
</evidence>
<keyword evidence="2" id="KW-0238">DNA-binding</keyword>
<dbReference type="OrthoDB" id="3227375at2"/>
<name>A0A2M9HDK8_9BIFI</name>
<keyword evidence="3" id="KW-0804">Transcription</keyword>
<feature type="domain" description="HTH lacI-type" evidence="4">
    <location>
        <begin position="12"/>
        <end position="51"/>
    </location>
</feature>
<dbReference type="InterPro" id="IPR010982">
    <property type="entry name" value="Lambda_DNA-bd_dom_sf"/>
</dbReference>
<sequence length="348" mass="37694">MASSERKILVSDIARMCGVSITTVSKVINGRGDVSDKTREKIEKVLDEVGFSKPLSSTKITNTIEIVMTHMANNGTIAITRACAFQVKDKPIGITITEVGEGDEGTDNALMGLLDRNPLGVIIMMSAVSDHAKNLLVSRSIPFVILDPIEEVEDRYCTVGIDNWSAGFNATNHLLRLGHRNIGTLTGPKNTQSSLARFAGYTAAMSNAGLAWEDLPTARGDYQAEPAYHAACELLDRPDRPTAIFAFNDLSAVCVYKAAHERNIRIPEDLSVVGFDNVYPSKYMAPALTTIDQPFDLMAKKAIDMILEAREHDGKVSEPHIVLPAKLIIRDSTAVPTGASAAPDDIDI</sequence>
<dbReference type="GO" id="GO:0003700">
    <property type="term" value="F:DNA-binding transcription factor activity"/>
    <property type="evidence" value="ECO:0007669"/>
    <property type="project" value="TreeGrafter"/>
</dbReference>
<dbReference type="SMART" id="SM00354">
    <property type="entry name" value="HTH_LACI"/>
    <property type="match status" value="1"/>
</dbReference>
<dbReference type="SUPFAM" id="SSF47413">
    <property type="entry name" value="lambda repressor-like DNA-binding domains"/>
    <property type="match status" value="1"/>
</dbReference>
<gene>
    <name evidence="5" type="ORF">CSQ87_08000</name>
</gene>
<dbReference type="EMBL" id="PEBK01000007">
    <property type="protein sequence ID" value="PJM74877.1"/>
    <property type="molecule type" value="Genomic_DNA"/>
</dbReference>
<evidence type="ECO:0000313" key="6">
    <source>
        <dbReference type="Proteomes" id="UP000231451"/>
    </source>
</evidence>
<dbReference type="RefSeq" id="WP_100513356.1">
    <property type="nucleotide sequence ID" value="NZ_PEBK01000007.1"/>
</dbReference>
<reference evidence="5 6" key="1">
    <citation type="submission" date="2017-10" db="EMBL/GenBank/DDBJ databases">
        <title>Draft genome sequences of strains TRE 1, TRE 9, TRE H and TRI 7, isolated from tamarins, belonging to four potential novel Bifidobacterium species.</title>
        <authorList>
            <person name="Mattarelli P."/>
            <person name="Modesto M."/>
            <person name="Puglisi E."/>
            <person name="Morelli L."/>
            <person name="Spezio C."/>
            <person name="Bonetti A."/>
            <person name="Sandri C."/>
        </authorList>
    </citation>
    <scope>NUCLEOTIDE SEQUENCE [LARGE SCALE GENOMIC DNA]</scope>
    <source>
        <strain evidence="6">TRI7</strain>
    </source>
</reference>
<dbReference type="InterPro" id="IPR000843">
    <property type="entry name" value="HTH_LacI"/>
</dbReference>
<protein>
    <submittedName>
        <fullName evidence="5">LacI family transcriptional regulator</fullName>
    </submittedName>
</protein>
<keyword evidence="6" id="KW-1185">Reference proteome</keyword>
<dbReference type="PANTHER" id="PTHR30146">
    <property type="entry name" value="LACI-RELATED TRANSCRIPTIONAL REPRESSOR"/>
    <property type="match status" value="1"/>
</dbReference>
<dbReference type="GO" id="GO:0000976">
    <property type="term" value="F:transcription cis-regulatory region binding"/>
    <property type="evidence" value="ECO:0007669"/>
    <property type="project" value="TreeGrafter"/>
</dbReference>
<comment type="caution">
    <text evidence="5">The sequence shown here is derived from an EMBL/GenBank/DDBJ whole genome shotgun (WGS) entry which is preliminary data.</text>
</comment>
<dbReference type="AlphaFoldDB" id="A0A2M9HDK8"/>
<evidence type="ECO:0000256" key="2">
    <source>
        <dbReference type="ARBA" id="ARBA00023125"/>
    </source>
</evidence>
<evidence type="ECO:0000256" key="3">
    <source>
        <dbReference type="ARBA" id="ARBA00023163"/>
    </source>
</evidence>
<evidence type="ECO:0000259" key="4">
    <source>
        <dbReference type="PROSITE" id="PS50932"/>
    </source>
</evidence>
<accession>A0A2M9HDK8</accession>
<keyword evidence="1" id="KW-0805">Transcription regulation</keyword>
<dbReference type="InterPro" id="IPR028082">
    <property type="entry name" value="Peripla_BP_I"/>
</dbReference>
<dbReference type="Proteomes" id="UP000231451">
    <property type="component" value="Unassembled WGS sequence"/>
</dbReference>
<organism evidence="5 6">
    <name type="scientific">Bifidobacterium simiarum</name>
    <dbReference type="NCBI Taxonomy" id="2045441"/>
    <lineage>
        <taxon>Bacteria</taxon>
        <taxon>Bacillati</taxon>
        <taxon>Actinomycetota</taxon>
        <taxon>Actinomycetes</taxon>
        <taxon>Bifidobacteriales</taxon>
        <taxon>Bifidobacteriaceae</taxon>
        <taxon>Bifidobacterium</taxon>
    </lineage>
</organism>
<dbReference type="PROSITE" id="PS50932">
    <property type="entry name" value="HTH_LACI_2"/>
    <property type="match status" value="1"/>
</dbReference>
<dbReference type="InterPro" id="IPR046335">
    <property type="entry name" value="LacI/GalR-like_sensor"/>
</dbReference>
<dbReference type="Gene3D" id="3.40.50.2300">
    <property type="match status" value="2"/>
</dbReference>
<dbReference type="PANTHER" id="PTHR30146:SF153">
    <property type="entry name" value="LACTOSE OPERON REPRESSOR"/>
    <property type="match status" value="1"/>
</dbReference>
<dbReference type="CDD" id="cd01392">
    <property type="entry name" value="HTH_LacI"/>
    <property type="match status" value="1"/>
</dbReference>
<dbReference type="SUPFAM" id="SSF53822">
    <property type="entry name" value="Periplasmic binding protein-like I"/>
    <property type="match status" value="1"/>
</dbReference>